<protein>
    <submittedName>
        <fullName evidence="2">Uncharacterized protein</fullName>
    </submittedName>
</protein>
<sequence>MAPDAATNPGTAFPKPVIDRSADWRRNHRGLYVLPAMAITVSAFLLFDEVTSYRVLAGFMGVLSIVVNYLGGRVVKTWQVFVLLPLAVTLAFAAFWFSGLA</sequence>
<dbReference type="AlphaFoldDB" id="A0A561U2L9"/>
<keyword evidence="3" id="KW-1185">Reference proteome</keyword>
<keyword evidence="1" id="KW-0472">Membrane</keyword>
<feature type="transmembrane region" description="Helical" evidence="1">
    <location>
        <begin position="30"/>
        <end position="47"/>
    </location>
</feature>
<keyword evidence="1" id="KW-0812">Transmembrane</keyword>
<evidence type="ECO:0000256" key="1">
    <source>
        <dbReference type="SAM" id="Phobius"/>
    </source>
</evidence>
<proteinExistence type="predicted"/>
<feature type="transmembrane region" description="Helical" evidence="1">
    <location>
        <begin position="78"/>
        <end position="97"/>
    </location>
</feature>
<reference evidence="2 3" key="1">
    <citation type="submission" date="2019-06" db="EMBL/GenBank/DDBJ databases">
        <title>Sequencing the genomes of 1000 actinobacteria strains.</title>
        <authorList>
            <person name="Klenk H.-P."/>
        </authorList>
    </citation>
    <scope>NUCLEOTIDE SEQUENCE [LARGE SCALE GENOMIC DNA]</scope>
    <source>
        <strain evidence="2 3">DSM 46699</strain>
    </source>
</reference>
<evidence type="ECO:0000313" key="2">
    <source>
        <dbReference type="EMBL" id="TWF93624.1"/>
    </source>
</evidence>
<keyword evidence="1" id="KW-1133">Transmembrane helix</keyword>
<gene>
    <name evidence="2" type="ORF">FHU35_15478</name>
</gene>
<organism evidence="2 3">
    <name type="scientific">Saccharopolyspora dendranthemae</name>
    <dbReference type="NCBI Taxonomy" id="1181886"/>
    <lineage>
        <taxon>Bacteria</taxon>
        <taxon>Bacillati</taxon>
        <taxon>Actinomycetota</taxon>
        <taxon>Actinomycetes</taxon>
        <taxon>Pseudonocardiales</taxon>
        <taxon>Pseudonocardiaceae</taxon>
        <taxon>Saccharopolyspora</taxon>
    </lineage>
</organism>
<evidence type="ECO:0000313" key="3">
    <source>
        <dbReference type="Proteomes" id="UP000316184"/>
    </source>
</evidence>
<accession>A0A561U2L9</accession>
<feature type="transmembrane region" description="Helical" evidence="1">
    <location>
        <begin position="53"/>
        <end position="71"/>
    </location>
</feature>
<name>A0A561U2L9_9PSEU</name>
<comment type="caution">
    <text evidence="2">The sequence shown here is derived from an EMBL/GenBank/DDBJ whole genome shotgun (WGS) entry which is preliminary data.</text>
</comment>
<dbReference type="RefSeq" id="WP_145743538.1">
    <property type="nucleotide sequence ID" value="NZ_VIWX01000005.1"/>
</dbReference>
<dbReference type="Proteomes" id="UP000316184">
    <property type="component" value="Unassembled WGS sequence"/>
</dbReference>
<dbReference type="EMBL" id="VIWX01000005">
    <property type="protein sequence ID" value="TWF93624.1"/>
    <property type="molecule type" value="Genomic_DNA"/>
</dbReference>